<comment type="caution">
    <text evidence="1">The sequence shown here is derived from an EMBL/GenBank/DDBJ whole genome shotgun (WGS) entry which is preliminary data.</text>
</comment>
<accession>A0A4C1XUX6</accession>
<dbReference type="EMBL" id="BGZK01000981">
    <property type="protein sequence ID" value="GBP67348.1"/>
    <property type="molecule type" value="Genomic_DNA"/>
</dbReference>
<name>A0A4C1XUX6_EUMVA</name>
<organism evidence="1 2">
    <name type="scientific">Eumeta variegata</name>
    <name type="common">Bagworm moth</name>
    <name type="synonym">Eumeta japonica</name>
    <dbReference type="NCBI Taxonomy" id="151549"/>
    <lineage>
        <taxon>Eukaryota</taxon>
        <taxon>Metazoa</taxon>
        <taxon>Ecdysozoa</taxon>
        <taxon>Arthropoda</taxon>
        <taxon>Hexapoda</taxon>
        <taxon>Insecta</taxon>
        <taxon>Pterygota</taxon>
        <taxon>Neoptera</taxon>
        <taxon>Endopterygota</taxon>
        <taxon>Lepidoptera</taxon>
        <taxon>Glossata</taxon>
        <taxon>Ditrysia</taxon>
        <taxon>Tineoidea</taxon>
        <taxon>Psychidae</taxon>
        <taxon>Oiketicinae</taxon>
        <taxon>Eumeta</taxon>
    </lineage>
</organism>
<dbReference type="AlphaFoldDB" id="A0A4C1XUX6"/>
<reference evidence="1 2" key="1">
    <citation type="journal article" date="2019" name="Commun. Biol.">
        <title>The bagworm genome reveals a unique fibroin gene that provides high tensile strength.</title>
        <authorList>
            <person name="Kono N."/>
            <person name="Nakamura H."/>
            <person name="Ohtoshi R."/>
            <person name="Tomita M."/>
            <person name="Numata K."/>
            <person name="Arakawa K."/>
        </authorList>
    </citation>
    <scope>NUCLEOTIDE SEQUENCE [LARGE SCALE GENOMIC DNA]</scope>
</reference>
<evidence type="ECO:0000313" key="1">
    <source>
        <dbReference type="EMBL" id="GBP67348.1"/>
    </source>
</evidence>
<gene>
    <name evidence="1" type="ORF">EVAR_51419_1</name>
</gene>
<evidence type="ECO:0000313" key="2">
    <source>
        <dbReference type="Proteomes" id="UP000299102"/>
    </source>
</evidence>
<dbReference type="Proteomes" id="UP000299102">
    <property type="component" value="Unassembled WGS sequence"/>
</dbReference>
<sequence length="116" mass="13163">MLANTCQKAKLKHRDCIWLERAFQKKSNDTKETPYDRVKQCRKRKRMNAAEQVNDGASTSAAGVVEIMQVDEGIASTSRLDYVSINCVRSLIMKTHWAATSARFNTTFVNNPFGYV</sequence>
<keyword evidence="2" id="KW-1185">Reference proteome</keyword>
<dbReference type="OrthoDB" id="7448201at2759"/>
<proteinExistence type="predicted"/>
<protein>
    <submittedName>
        <fullName evidence="1">Uncharacterized protein</fullName>
    </submittedName>
</protein>